<dbReference type="EnsemblMetazoa" id="SCAU001201-RA">
    <property type="protein sequence ID" value="SCAU001201-PA"/>
    <property type="gene ID" value="SCAU001201"/>
</dbReference>
<gene>
    <name evidence="3" type="primary">106092979</name>
</gene>
<name>A0A1I8NQN9_STOCA</name>
<dbReference type="PANTHER" id="PTHR47331">
    <property type="entry name" value="PHD-TYPE DOMAIN-CONTAINING PROTEIN"/>
    <property type="match status" value="1"/>
</dbReference>
<evidence type="ECO:0000313" key="4">
    <source>
        <dbReference type="Proteomes" id="UP000095300"/>
    </source>
</evidence>
<dbReference type="GO" id="GO:0004190">
    <property type="term" value="F:aspartic-type endopeptidase activity"/>
    <property type="evidence" value="ECO:0007669"/>
    <property type="project" value="InterPro"/>
</dbReference>
<dbReference type="InterPro" id="IPR005312">
    <property type="entry name" value="DUF1759"/>
</dbReference>
<keyword evidence="1" id="KW-0378">Hydrolase</keyword>
<keyword evidence="4" id="KW-1185">Reference proteome</keyword>
<dbReference type="PANTHER" id="PTHR47331:SF1">
    <property type="entry name" value="GAG-LIKE PROTEIN"/>
    <property type="match status" value="1"/>
</dbReference>
<evidence type="ECO:0000259" key="2">
    <source>
        <dbReference type="PROSITE" id="PS50175"/>
    </source>
</evidence>
<dbReference type="PROSITE" id="PS50175">
    <property type="entry name" value="ASP_PROT_RETROV"/>
    <property type="match status" value="1"/>
</dbReference>
<sequence length="511" mass="58115">MSHHHMASTFISSNNNYSNSSTSSCAKLPKIELPTFTGEYLEWIPYCDMFTSLVHNNHSLTDIQKYFYLKGSCKDSPLDIINQYPASDRNYIAAWEALKSRYQNKRKLIEQILNKLFSIPQSNGSFSSIKELLDSTRSSLSLLRSLDIDIDTWDPILIYLMTQKMDKQTRKEWEQSISSTELPVMNDLFKFLETTFRTLESVEESNNRPERQISVSRCPQQKPFKRSLHMHNAAVSTSTCVCCQRRHPLYKCFKFLSLSPTEKKSIVSQNNVCTNCLNPGHYFRQCKIAARCQLCHQTHHTILHAAYATDIVQDQTTTALSTAVENMNATALSHTQPTSHINSHLSSLAANQQSQVLLATAKILIKHPHGVCYAKALVDPGSQASFVNRELCQLLNLNQKRIEKTTIDGIGATSKTSIKHMVELKLVSNYNKNYNLTVSAFILPRITNYKPIDVRKCDLPDLNSYQLSDPTFYMPSKIDVLLGSDVYGKCVRVASFRPYRQTIPKNDPECK</sequence>
<evidence type="ECO:0000256" key="1">
    <source>
        <dbReference type="ARBA" id="ARBA00022801"/>
    </source>
</evidence>
<dbReference type="InterPro" id="IPR021109">
    <property type="entry name" value="Peptidase_aspartic_dom_sf"/>
</dbReference>
<protein>
    <recommendedName>
        <fullName evidence="2">Peptidase A2 domain-containing protein</fullName>
    </recommendedName>
</protein>
<organism evidence="3 4">
    <name type="scientific">Stomoxys calcitrans</name>
    <name type="common">Stable fly</name>
    <name type="synonym">Conops calcitrans</name>
    <dbReference type="NCBI Taxonomy" id="35570"/>
    <lineage>
        <taxon>Eukaryota</taxon>
        <taxon>Metazoa</taxon>
        <taxon>Ecdysozoa</taxon>
        <taxon>Arthropoda</taxon>
        <taxon>Hexapoda</taxon>
        <taxon>Insecta</taxon>
        <taxon>Pterygota</taxon>
        <taxon>Neoptera</taxon>
        <taxon>Endopterygota</taxon>
        <taxon>Diptera</taxon>
        <taxon>Brachycera</taxon>
        <taxon>Muscomorpha</taxon>
        <taxon>Muscoidea</taxon>
        <taxon>Muscidae</taxon>
        <taxon>Stomoxys</taxon>
    </lineage>
</organism>
<accession>A0A1I8NQN9</accession>
<dbReference type="OrthoDB" id="7788680at2759"/>
<reference evidence="3" key="1">
    <citation type="submission" date="2020-05" db="UniProtKB">
        <authorList>
            <consortium name="EnsemblMetazoa"/>
        </authorList>
    </citation>
    <scope>IDENTIFICATION</scope>
    <source>
        <strain evidence="3">USDA</strain>
    </source>
</reference>
<dbReference type="VEuPathDB" id="VectorBase:SCAU001201"/>
<evidence type="ECO:0000313" key="3">
    <source>
        <dbReference type="EnsemblMetazoa" id="SCAU001201-PA"/>
    </source>
</evidence>
<dbReference type="STRING" id="35570.A0A1I8NQN9"/>
<dbReference type="InterPro" id="IPR001995">
    <property type="entry name" value="Peptidase_A2_cat"/>
</dbReference>
<feature type="domain" description="Peptidase A2" evidence="2">
    <location>
        <begin position="374"/>
        <end position="459"/>
    </location>
</feature>
<dbReference type="AlphaFoldDB" id="A0A1I8NQN9"/>
<dbReference type="Pfam" id="PF03564">
    <property type="entry name" value="DUF1759"/>
    <property type="match status" value="1"/>
</dbReference>
<dbReference type="GO" id="GO:0006508">
    <property type="term" value="P:proteolysis"/>
    <property type="evidence" value="ECO:0007669"/>
    <property type="project" value="InterPro"/>
</dbReference>
<dbReference type="Proteomes" id="UP000095300">
    <property type="component" value="Unassembled WGS sequence"/>
</dbReference>
<dbReference type="Gene3D" id="2.40.70.10">
    <property type="entry name" value="Acid Proteases"/>
    <property type="match status" value="1"/>
</dbReference>
<proteinExistence type="predicted"/>